<dbReference type="NCBIfam" id="TIGR00847">
    <property type="entry name" value="ccoS"/>
    <property type="match status" value="1"/>
</dbReference>
<dbReference type="Pfam" id="PF03597">
    <property type="entry name" value="FixS"/>
    <property type="match status" value="1"/>
</dbReference>
<dbReference type="Proteomes" id="UP000196005">
    <property type="component" value="Chromosome"/>
</dbReference>
<gene>
    <name evidence="2" type="ORF">Sdiek1_2325</name>
</gene>
<organism evidence="2 3">
    <name type="scientific">Sulfurospirillum diekertiae</name>
    <dbReference type="NCBI Taxonomy" id="1854492"/>
    <lineage>
        <taxon>Bacteria</taxon>
        <taxon>Pseudomonadati</taxon>
        <taxon>Campylobacterota</taxon>
        <taxon>Epsilonproteobacteria</taxon>
        <taxon>Campylobacterales</taxon>
        <taxon>Sulfurospirillaceae</taxon>
        <taxon>Sulfurospirillum</taxon>
    </lineage>
</organism>
<reference evidence="3" key="1">
    <citation type="submission" date="2017-05" db="EMBL/GenBank/DDBJ databases">
        <title>Dechlorination kinetics govern the competition between two new strains of the genus Sulfurospirillum.</title>
        <authorList>
            <person name="Buttet G.F."/>
            <person name="Murray A.M."/>
            <person name="Goris T."/>
            <person name="Burion M."/>
            <person name="Lin B."/>
            <person name="Rolle M."/>
            <person name="Maillard J."/>
        </authorList>
    </citation>
    <scope>NUCLEOTIDE SEQUENCE [LARGE SCALE GENOMIC DNA]</scope>
    <source>
        <strain evidence="3">SL2-1</strain>
    </source>
</reference>
<proteinExistence type="predicted"/>
<dbReference type="OrthoDB" id="5356320at2"/>
<dbReference type="AlphaFoldDB" id="A0A1Y0HPJ6"/>
<accession>A0A1Y0HPJ6</accession>
<keyword evidence="3" id="KW-1185">Reference proteome</keyword>
<sequence length="79" mass="8843">MDGWIIAMMLGASTLLGAFGLWGLLWGIRSGQFDDHQKFLDGAQFDSEEALNDAVNMERKKAKVLKEKKEREVGYAPPD</sequence>
<dbReference type="RefSeq" id="WP_087439224.1">
    <property type="nucleotide sequence ID" value="NZ_CP021416.1"/>
</dbReference>
<protein>
    <recommendedName>
        <fullName evidence="4">Cbb3-type cytochrome oxidase assembly protein CcoS</fullName>
    </recommendedName>
</protein>
<evidence type="ECO:0000313" key="2">
    <source>
        <dbReference type="EMBL" id="ARU49476.1"/>
    </source>
</evidence>
<keyword evidence="1" id="KW-0812">Transmembrane</keyword>
<keyword evidence="1" id="KW-1133">Transmembrane helix</keyword>
<dbReference type="KEGG" id="suls:Sdiek1_2325"/>
<keyword evidence="1" id="KW-0472">Membrane</keyword>
<feature type="transmembrane region" description="Helical" evidence="1">
    <location>
        <begin position="6"/>
        <end position="28"/>
    </location>
</feature>
<dbReference type="EMBL" id="CP021416">
    <property type="protein sequence ID" value="ARU49476.1"/>
    <property type="molecule type" value="Genomic_DNA"/>
</dbReference>
<evidence type="ECO:0000256" key="1">
    <source>
        <dbReference type="SAM" id="Phobius"/>
    </source>
</evidence>
<name>A0A1Y0HPJ6_9BACT</name>
<dbReference type="InterPro" id="IPR004714">
    <property type="entry name" value="Cyt_oxidase_maturation_cbb3"/>
</dbReference>
<evidence type="ECO:0000313" key="3">
    <source>
        <dbReference type="Proteomes" id="UP000196005"/>
    </source>
</evidence>
<evidence type="ECO:0008006" key="4">
    <source>
        <dbReference type="Google" id="ProtNLM"/>
    </source>
</evidence>